<dbReference type="RefSeq" id="WP_146583563.1">
    <property type="nucleotide sequence ID" value="NZ_SJPO01000001.1"/>
</dbReference>
<evidence type="ECO:0000313" key="2">
    <source>
        <dbReference type="EMBL" id="TWT85287.1"/>
    </source>
</evidence>
<gene>
    <name evidence="2" type="ORF">Pla123a_00940</name>
</gene>
<evidence type="ECO:0000256" key="1">
    <source>
        <dbReference type="SAM" id="MobiDB-lite"/>
    </source>
</evidence>
<keyword evidence="3" id="KW-1185">Reference proteome</keyword>
<accession>A0A5C5ZDY5</accession>
<dbReference type="OrthoDB" id="289788at2"/>
<reference evidence="2 3" key="1">
    <citation type="submission" date="2019-02" db="EMBL/GenBank/DDBJ databases">
        <title>Deep-cultivation of Planctomycetes and their phenomic and genomic characterization uncovers novel biology.</title>
        <authorList>
            <person name="Wiegand S."/>
            <person name="Jogler M."/>
            <person name="Boedeker C."/>
            <person name="Pinto D."/>
            <person name="Vollmers J."/>
            <person name="Rivas-Marin E."/>
            <person name="Kohn T."/>
            <person name="Peeters S.H."/>
            <person name="Heuer A."/>
            <person name="Rast P."/>
            <person name="Oberbeckmann S."/>
            <person name="Bunk B."/>
            <person name="Jeske O."/>
            <person name="Meyerdierks A."/>
            <person name="Storesund J.E."/>
            <person name="Kallscheuer N."/>
            <person name="Luecker S."/>
            <person name="Lage O.M."/>
            <person name="Pohl T."/>
            <person name="Merkel B.J."/>
            <person name="Hornburger P."/>
            <person name="Mueller R.-W."/>
            <person name="Bruemmer F."/>
            <person name="Labrenz M."/>
            <person name="Spormann A.M."/>
            <person name="Op Den Camp H."/>
            <person name="Overmann J."/>
            <person name="Amann R."/>
            <person name="Jetten M.S.M."/>
            <person name="Mascher T."/>
            <person name="Medema M.H."/>
            <person name="Devos D.P."/>
            <person name="Kaster A.-K."/>
            <person name="Ovreas L."/>
            <person name="Rohde M."/>
            <person name="Galperin M.Y."/>
            <person name="Jogler C."/>
        </authorList>
    </citation>
    <scope>NUCLEOTIDE SEQUENCE [LARGE SCALE GENOMIC DNA]</scope>
    <source>
        <strain evidence="2 3">Pla123a</strain>
    </source>
</reference>
<comment type="caution">
    <text evidence="2">The sequence shown here is derived from an EMBL/GenBank/DDBJ whole genome shotgun (WGS) entry which is preliminary data.</text>
</comment>
<name>A0A5C5ZDY5_9BACT</name>
<organism evidence="2 3">
    <name type="scientific">Posidoniimonas polymericola</name>
    <dbReference type="NCBI Taxonomy" id="2528002"/>
    <lineage>
        <taxon>Bacteria</taxon>
        <taxon>Pseudomonadati</taxon>
        <taxon>Planctomycetota</taxon>
        <taxon>Planctomycetia</taxon>
        <taxon>Pirellulales</taxon>
        <taxon>Lacipirellulaceae</taxon>
        <taxon>Posidoniimonas</taxon>
    </lineage>
</organism>
<proteinExistence type="predicted"/>
<protein>
    <submittedName>
        <fullName evidence="2">Uncharacterized protein</fullName>
    </submittedName>
</protein>
<evidence type="ECO:0000313" key="3">
    <source>
        <dbReference type="Proteomes" id="UP000318478"/>
    </source>
</evidence>
<dbReference type="EMBL" id="SJPO01000001">
    <property type="protein sequence ID" value="TWT85287.1"/>
    <property type="molecule type" value="Genomic_DNA"/>
</dbReference>
<dbReference type="AlphaFoldDB" id="A0A5C5ZDY5"/>
<sequence length="79" mass="8292">MSEKKPLPLDISVKPKPSVCPVCGHSSYSRAGIHPQCVGVQVDKKHRTQQALEAKAAVNQDDGDAPSTPSPSSPTAESN</sequence>
<feature type="region of interest" description="Disordered" evidence="1">
    <location>
        <begin position="48"/>
        <end position="79"/>
    </location>
</feature>
<dbReference type="Proteomes" id="UP000318478">
    <property type="component" value="Unassembled WGS sequence"/>
</dbReference>